<keyword evidence="2" id="KW-1185">Reference proteome</keyword>
<proteinExistence type="predicted"/>
<reference evidence="1 2" key="1">
    <citation type="submission" date="2019-05" db="EMBL/GenBank/DDBJ databases">
        <authorList>
            <person name="Farhan Ul Haque M."/>
        </authorList>
    </citation>
    <scope>NUCLEOTIDE SEQUENCE [LARGE SCALE GENOMIC DNA]</scope>
    <source>
        <strain evidence="1">2</strain>
    </source>
</reference>
<dbReference type="Gene3D" id="3.20.20.70">
    <property type="entry name" value="Aldolase class I"/>
    <property type="match status" value="1"/>
</dbReference>
<sequence>MDSDRIAMLVTLATLPVPPESVPINMLIPHVGVEAGRRTARRSYRVVRIVSLAGTLMPRSAGKAS</sequence>
<dbReference type="AlphaFoldDB" id="A0A8B6M8C7"/>
<organism evidence="1 2">
    <name type="scientific">Methylocella tundrae</name>
    <dbReference type="NCBI Taxonomy" id="227605"/>
    <lineage>
        <taxon>Bacteria</taxon>
        <taxon>Pseudomonadati</taxon>
        <taxon>Pseudomonadota</taxon>
        <taxon>Alphaproteobacteria</taxon>
        <taxon>Hyphomicrobiales</taxon>
        <taxon>Beijerinckiaceae</taxon>
        <taxon>Methylocella</taxon>
    </lineage>
</organism>
<accession>A0A8B6M8C7</accession>
<evidence type="ECO:0000313" key="2">
    <source>
        <dbReference type="Proteomes" id="UP000485880"/>
    </source>
</evidence>
<dbReference type="EMBL" id="CABFMQ020000082">
    <property type="protein sequence ID" value="VTZ50555.1"/>
    <property type="molecule type" value="Genomic_DNA"/>
</dbReference>
<dbReference type="Proteomes" id="UP000485880">
    <property type="component" value="Unassembled WGS sequence"/>
</dbReference>
<comment type="caution">
    <text evidence="1">The sequence shown here is derived from an EMBL/GenBank/DDBJ whole genome shotgun (WGS) entry which is preliminary data.</text>
</comment>
<name>A0A8B6M8C7_METTU</name>
<protein>
    <submittedName>
        <fullName evidence="1">Uncharacterized protein</fullName>
    </submittedName>
</protein>
<evidence type="ECO:0000313" key="1">
    <source>
        <dbReference type="EMBL" id="VTZ50555.1"/>
    </source>
</evidence>
<dbReference type="InterPro" id="IPR013785">
    <property type="entry name" value="Aldolase_TIM"/>
</dbReference>
<gene>
    <name evidence="1" type="ORF">MPC4_250063</name>
</gene>